<evidence type="ECO:0000256" key="8">
    <source>
        <dbReference type="ARBA" id="ARBA00023033"/>
    </source>
</evidence>
<dbReference type="CDD" id="cd09631">
    <property type="entry name" value="DOMON_DOH"/>
    <property type="match status" value="1"/>
</dbReference>
<dbReference type="SUPFAM" id="SSF49742">
    <property type="entry name" value="PHM/PNGase F"/>
    <property type="match status" value="2"/>
</dbReference>
<dbReference type="InterPro" id="IPR024548">
    <property type="entry name" value="Cu2_monoox_C"/>
</dbReference>
<dbReference type="InterPro" id="IPR008977">
    <property type="entry name" value="PHM/PNGase_F_dom_sf"/>
</dbReference>
<dbReference type="GO" id="GO:0005615">
    <property type="term" value="C:extracellular space"/>
    <property type="evidence" value="ECO:0007669"/>
    <property type="project" value="TreeGrafter"/>
</dbReference>
<feature type="domain" description="DOMON" evidence="13">
    <location>
        <begin position="38"/>
        <end position="153"/>
    </location>
</feature>
<keyword evidence="9" id="KW-0472">Membrane</keyword>
<dbReference type="FunFam" id="2.60.40.1210:FF:000001">
    <property type="entry name" value="Monooxygenase, DBH-like 1, like"/>
    <property type="match status" value="1"/>
</dbReference>
<dbReference type="Gene3D" id="2.60.40.1210">
    <property type="entry name" value="Cellobiose dehydrogenase, cytochrome domain"/>
    <property type="match status" value="1"/>
</dbReference>
<comment type="similarity">
    <text evidence="3">Belongs to the copper type II ascorbate-dependent monooxygenase family.</text>
</comment>
<keyword evidence="4" id="KW-0479">Metal-binding</keyword>
<dbReference type="InterPro" id="IPR036939">
    <property type="entry name" value="Cu2_ascorb_mOase_N_sf"/>
</dbReference>
<dbReference type="Pfam" id="PF03712">
    <property type="entry name" value="Cu2_monoox_C"/>
    <property type="match status" value="1"/>
</dbReference>
<keyword evidence="7" id="KW-0186">Copper</keyword>
<dbReference type="Gene3D" id="2.60.120.230">
    <property type="match status" value="1"/>
</dbReference>
<dbReference type="GO" id="GO:0004500">
    <property type="term" value="F:dopamine beta-monooxygenase activity"/>
    <property type="evidence" value="ECO:0007669"/>
    <property type="project" value="InterPro"/>
</dbReference>
<dbReference type="GO" id="GO:0030667">
    <property type="term" value="C:secretory granule membrane"/>
    <property type="evidence" value="ECO:0007669"/>
    <property type="project" value="TreeGrafter"/>
</dbReference>
<dbReference type="Pfam" id="PF03351">
    <property type="entry name" value="DOMON"/>
    <property type="match status" value="1"/>
</dbReference>
<keyword evidence="6" id="KW-0560">Oxidoreductase</keyword>
<keyword evidence="15" id="KW-1185">Reference proteome</keyword>
<reference evidence="14" key="3">
    <citation type="submission" date="2025-09" db="UniProtKB">
        <authorList>
            <consortium name="Ensembl"/>
        </authorList>
    </citation>
    <scope>IDENTIFICATION</scope>
</reference>
<dbReference type="InterPro" id="IPR014784">
    <property type="entry name" value="Cu2_ascorb_mOase-like_C"/>
</dbReference>
<feature type="signal peptide" evidence="12">
    <location>
        <begin position="1"/>
        <end position="23"/>
    </location>
</feature>
<dbReference type="Pfam" id="PF01082">
    <property type="entry name" value="Cu2_monooxygen"/>
    <property type="match status" value="1"/>
</dbReference>
<dbReference type="InterPro" id="IPR014783">
    <property type="entry name" value="Cu2_ascorb_mOase_CS-2"/>
</dbReference>
<dbReference type="PANTHER" id="PTHR10157">
    <property type="entry name" value="DOPAMINE BETA HYDROXYLASE RELATED"/>
    <property type="match status" value="1"/>
</dbReference>
<dbReference type="InterPro" id="IPR005018">
    <property type="entry name" value="DOMON_domain"/>
</dbReference>
<evidence type="ECO:0000256" key="6">
    <source>
        <dbReference type="ARBA" id="ARBA00023002"/>
    </source>
</evidence>
<evidence type="ECO:0000259" key="13">
    <source>
        <dbReference type="PROSITE" id="PS50836"/>
    </source>
</evidence>
<reference evidence="14" key="2">
    <citation type="submission" date="2025-08" db="UniProtKB">
        <authorList>
            <consortium name="Ensembl"/>
        </authorList>
    </citation>
    <scope>IDENTIFICATION</scope>
</reference>
<name>A0A8C5HBH0_GOUWI</name>
<dbReference type="PROSITE" id="PS50836">
    <property type="entry name" value="DOMON"/>
    <property type="match status" value="1"/>
</dbReference>
<evidence type="ECO:0000256" key="11">
    <source>
        <dbReference type="ARBA" id="ARBA00023180"/>
    </source>
</evidence>
<evidence type="ECO:0000256" key="3">
    <source>
        <dbReference type="ARBA" id="ARBA00010676"/>
    </source>
</evidence>
<evidence type="ECO:0000256" key="10">
    <source>
        <dbReference type="ARBA" id="ARBA00023157"/>
    </source>
</evidence>
<reference evidence="14" key="1">
    <citation type="submission" date="2020-06" db="EMBL/GenBank/DDBJ databases">
        <authorList>
            <consortium name="Wellcome Sanger Institute Data Sharing"/>
        </authorList>
    </citation>
    <scope>NUCLEOTIDE SEQUENCE [LARGE SCALE GENOMIC DNA]</scope>
</reference>
<organism evidence="14 15">
    <name type="scientific">Gouania willdenowi</name>
    <name type="common">Blunt-snouted clingfish</name>
    <name type="synonym">Lepadogaster willdenowi</name>
    <dbReference type="NCBI Taxonomy" id="441366"/>
    <lineage>
        <taxon>Eukaryota</taxon>
        <taxon>Metazoa</taxon>
        <taxon>Chordata</taxon>
        <taxon>Craniata</taxon>
        <taxon>Vertebrata</taxon>
        <taxon>Euteleostomi</taxon>
        <taxon>Actinopterygii</taxon>
        <taxon>Neopterygii</taxon>
        <taxon>Teleostei</taxon>
        <taxon>Neoteleostei</taxon>
        <taxon>Acanthomorphata</taxon>
        <taxon>Ovalentaria</taxon>
        <taxon>Blenniimorphae</taxon>
        <taxon>Blenniiformes</taxon>
        <taxon>Gobiesocoidei</taxon>
        <taxon>Gobiesocidae</taxon>
        <taxon>Gobiesocinae</taxon>
        <taxon>Gouania</taxon>
    </lineage>
</organism>
<evidence type="ECO:0000256" key="2">
    <source>
        <dbReference type="ARBA" id="ARBA00004479"/>
    </source>
</evidence>
<dbReference type="PROSITE" id="PS00085">
    <property type="entry name" value="CU2_MONOOXYGENASE_2"/>
    <property type="match status" value="1"/>
</dbReference>
<dbReference type="Ensembl" id="ENSGWIT00000046679.1">
    <property type="protein sequence ID" value="ENSGWIP00000043035.1"/>
    <property type="gene ID" value="ENSGWIG00000021525.1"/>
</dbReference>
<dbReference type="AlphaFoldDB" id="A0A8C5HBH0"/>
<dbReference type="Proteomes" id="UP000694680">
    <property type="component" value="Chromosome 24"/>
</dbReference>
<evidence type="ECO:0000256" key="4">
    <source>
        <dbReference type="ARBA" id="ARBA00022723"/>
    </source>
</evidence>
<dbReference type="GO" id="GO:0006589">
    <property type="term" value="P:octopamine biosynthetic process"/>
    <property type="evidence" value="ECO:0007669"/>
    <property type="project" value="TreeGrafter"/>
</dbReference>
<dbReference type="GO" id="GO:0042420">
    <property type="term" value="P:dopamine catabolic process"/>
    <property type="evidence" value="ECO:0007669"/>
    <property type="project" value="TreeGrafter"/>
</dbReference>
<evidence type="ECO:0000313" key="14">
    <source>
        <dbReference type="Ensembl" id="ENSGWIP00000043035.1"/>
    </source>
</evidence>
<evidence type="ECO:0000313" key="15">
    <source>
        <dbReference type="Proteomes" id="UP000694680"/>
    </source>
</evidence>
<evidence type="ECO:0000256" key="5">
    <source>
        <dbReference type="ARBA" id="ARBA00022729"/>
    </source>
</evidence>
<proteinExistence type="inferred from homology"/>
<keyword evidence="5 12" id="KW-0732">Signal</keyword>
<evidence type="ECO:0000256" key="12">
    <source>
        <dbReference type="SAM" id="SignalP"/>
    </source>
</evidence>
<dbReference type="InterPro" id="IPR000323">
    <property type="entry name" value="Cu2_ascorb_mOase_N"/>
</dbReference>
<accession>A0A8C5HBH0</accession>
<dbReference type="InterPro" id="IPR045266">
    <property type="entry name" value="DOH_DOMON"/>
</dbReference>
<keyword evidence="11" id="KW-0325">Glycoprotein</keyword>
<comment type="subcellular location">
    <subcellularLocation>
        <location evidence="2">Membrane</location>
        <topology evidence="2">Single-pass type I membrane protein</topology>
    </subcellularLocation>
</comment>
<gene>
    <name evidence="14" type="primary">moxd1l</name>
</gene>
<feature type="chain" id="PRO_5034257842" evidence="12">
    <location>
        <begin position="24"/>
        <end position="576"/>
    </location>
</feature>
<comment type="cofactor">
    <cofactor evidence="1">
        <name>Cu(2+)</name>
        <dbReference type="ChEBI" id="CHEBI:29036"/>
    </cofactor>
</comment>
<dbReference type="SMART" id="SM00664">
    <property type="entry name" value="DoH"/>
    <property type="match status" value="1"/>
</dbReference>
<protein>
    <submittedName>
        <fullName evidence="14">DBH-like monooxygenase protein 2 homolog</fullName>
    </submittedName>
</protein>
<evidence type="ECO:0000256" key="1">
    <source>
        <dbReference type="ARBA" id="ARBA00001973"/>
    </source>
</evidence>
<keyword evidence="10" id="KW-1015">Disulfide bond</keyword>
<dbReference type="InterPro" id="IPR000945">
    <property type="entry name" value="DBH-like"/>
</dbReference>
<dbReference type="GO" id="GO:0005507">
    <property type="term" value="F:copper ion binding"/>
    <property type="evidence" value="ECO:0007669"/>
    <property type="project" value="InterPro"/>
</dbReference>
<sequence length="576" mass="64981">MGSQPRRPLLCLVLVIMKGAVWGMNSTMPFKQYLDHDHLFLMEWGFDDLQGDITFTLVVNTTGWIGFGFSPNGGMAGADMIIGGFGPNGSYFTDQHATGNVAPVVDELQSYTLLSMEENEEQTSMTFRRLIQTCDDKDFHITAQPIKIIYAYGTTDEILYHASRRGTKEVNLLNYMTRTAPSNGNYFNAVVENITVPPITTYYHCKTMKLPKLTTKHHIYLMEPIIDNHEVVHHMLLYHCPPVVTETYDHQCYKGDTGDVCFGVVASWAVGGGIYELPENVGIPVGNGENEIYRLEIHYNNPQGRADIIDSSGLRLYYTSELRQHDVGVLNFGMLKMEHMQYNIPPKADQFHSYGVCHTSHFSQIVNPMPDIHVFAVLLHTHLAGRKVRVGHFRDGQQIDFLGVDENYDFEMQQAMNLGTIKTIKPDDSIIIECTYSTTNRSKVTNLGLGTTDEMCLAFLLYYPALPITTCLSHPITQYLTMKSNDNRSEPISNSLSTQTPEYEDIQAYETLLKTIPQVQIIVDDKFNWSTVQIDGIRDLMKTPTVTCEKTNSSIRLGSSWNLVGIIILLLLIVQL</sequence>
<dbReference type="Gene3D" id="2.60.120.310">
    <property type="entry name" value="Copper type II, ascorbate-dependent monooxygenase, N-terminal domain"/>
    <property type="match status" value="1"/>
</dbReference>
<dbReference type="FunFam" id="2.60.120.230:FF:000001">
    <property type="entry name" value="Monooxygenase, DBH-like 1"/>
    <property type="match status" value="1"/>
</dbReference>
<evidence type="ECO:0000256" key="9">
    <source>
        <dbReference type="ARBA" id="ARBA00023136"/>
    </source>
</evidence>
<evidence type="ECO:0000256" key="7">
    <source>
        <dbReference type="ARBA" id="ARBA00023008"/>
    </source>
</evidence>
<keyword evidence="8" id="KW-0503">Monooxygenase</keyword>
<dbReference type="PANTHER" id="PTHR10157:SF41">
    <property type="entry name" value="DBH-LIKE MONOOXYGENASE PROTEIN 2 HOMOLOG"/>
    <property type="match status" value="1"/>
</dbReference>
<dbReference type="GO" id="GO:0042421">
    <property type="term" value="P:norepinephrine biosynthetic process"/>
    <property type="evidence" value="ECO:0007669"/>
    <property type="project" value="TreeGrafter"/>
</dbReference>
<dbReference type="SUPFAM" id="SSF49344">
    <property type="entry name" value="CBD9-like"/>
    <property type="match status" value="1"/>
</dbReference>